<dbReference type="Pfam" id="PF12773">
    <property type="entry name" value="DZR"/>
    <property type="match status" value="1"/>
</dbReference>
<protein>
    <submittedName>
        <fullName evidence="3">Zinc ribbon domain-containing protein</fullName>
    </submittedName>
</protein>
<dbReference type="Pfam" id="PF13240">
    <property type="entry name" value="Zn_Ribbon_1"/>
    <property type="match status" value="1"/>
</dbReference>
<organism evidence="3 4">
    <name type="scientific">Dorea longicatena</name>
    <dbReference type="NCBI Taxonomy" id="88431"/>
    <lineage>
        <taxon>Bacteria</taxon>
        <taxon>Bacillati</taxon>
        <taxon>Bacillota</taxon>
        <taxon>Clostridia</taxon>
        <taxon>Lachnospirales</taxon>
        <taxon>Lachnospiraceae</taxon>
        <taxon>Dorea</taxon>
    </lineage>
</organism>
<dbReference type="AlphaFoldDB" id="A0A414S0Y8"/>
<dbReference type="InterPro" id="IPR025874">
    <property type="entry name" value="DZR"/>
</dbReference>
<dbReference type="InterPro" id="IPR026870">
    <property type="entry name" value="Zinc_ribbon_dom"/>
</dbReference>
<evidence type="ECO:0000313" key="3">
    <source>
        <dbReference type="EMBL" id="RHG07373.1"/>
    </source>
</evidence>
<accession>A0A414S0Y8</accession>
<reference evidence="3 4" key="1">
    <citation type="submission" date="2018-08" db="EMBL/GenBank/DDBJ databases">
        <title>A genome reference for cultivated species of the human gut microbiota.</title>
        <authorList>
            <person name="Zou Y."/>
            <person name="Xue W."/>
            <person name="Luo G."/>
        </authorList>
    </citation>
    <scope>NUCLEOTIDE SEQUENCE [LARGE SCALE GENOMIC DNA]</scope>
    <source>
        <strain evidence="3 4">AM23-13</strain>
    </source>
</reference>
<proteinExistence type="predicted"/>
<dbReference type="PANTHER" id="PTHR40038:SF1">
    <property type="entry name" value="MEMBRANE-ASSOCIATED PROTEIN TCAA"/>
    <property type="match status" value="1"/>
</dbReference>
<name>A0A414S0Y8_9FIRM</name>
<feature type="domain" description="Zinc-ribbon" evidence="2">
    <location>
        <begin position="167"/>
        <end position="188"/>
    </location>
</feature>
<evidence type="ECO:0000259" key="2">
    <source>
        <dbReference type="Pfam" id="PF13240"/>
    </source>
</evidence>
<feature type="domain" description="DZANK-type" evidence="1">
    <location>
        <begin position="95"/>
        <end position="148"/>
    </location>
</feature>
<evidence type="ECO:0000313" key="4">
    <source>
        <dbReference type="Proteomes" id="UP000284112"/>
    </source>
</evidence>
<sequence length="190" mass="21395">MGFFDNVRSSLTETSQDLTQKAKDTTEIFRLGNLNKTKEKEIEKVIYQIGLKFYSEQQEECMEKFPELTMQLKTLQEEIAANKEMIEKLSVEEVCTNCGKKLNPGSKFCIYCGTSVEKEKKDVSYSGKVCNVCGVALEEDAMFCTNCGTKVSEEVCVEEEESVKKVCKNCGAELEDGNRFCMNCGTPIED</sequence>
<dbReference type="EMBL" id="QRHW01000015">
    <property type="protein sequence ID" value="RHG07373.1"/>
    <property type="molecule type" value="Genomic_DNA"/>
</dbReference>
<gene>
    <name evidence="3" type="ORF">DW641_09430</name>
</gene>
<dbReference type="RefSeq" id="WP_118309721.1">
    <property type="nucleotide sequence ID" value="NZ_AP031429.1"/>
</dbReference>
<evidence type="ECO:0000259" key="1">
    <source>
        <dbReference type="Pfam" id="PF12773"/>
    </source>
</evidence>
<dbReference type="PANTHER" id="PTHR40038">
    <property type="entry name" value="MEMBRANE-ASSOCIATED PROTEIN TCAA"/>
    <property type="match status" value="1"/>
</dbReference>
<dbReference type="Proteomes" id="UP000284112">
    <property type="component" value="Unassembled WGS sequence"/>
</dbReference>
<comment type="caution">
    <text evidence="3">The sequence shown here is derived from an EMBL/GenBank/DDBJ whole genome shotgun (WGS) entry which is preliminary data.</text>
</comment>